<feature type="chain" id="PRO_5045760132" evidence="2">
    <location>
        <begin position="25"/>
        <end position="117"/>
    </location>
</feature>
<feature type="signal peptide" evidence="2">
    <location>
        <begin position="1"/>
        <end position="24"/>
    </location>
</feature>
<proteinExistence type="predicted"/>
<feature type="region of interest" description="Disordered" evidence="1">
    <location>
        <begin position="98"/>
        <end position="117"/>
    </location>
</feature>
<protein>
    <submittedName>
        <fullName evidence="3">Uncharacterized protein</fullName>
    </submittedName>
</protein>
<accession>A0ABT2ZF54</accession>
<evidence type="ECO:0000256" key="2">
    <source>
        <dbReference type="SAM" id="SignalP"/>
    </source>
</evidence>
<keyword evidence="2" id="KW-0732">Signal</keyword>
<keyword evidence="4" id="KW-1185">Reference proteome</keyword>
<dbReference type="RefSeq" id="WP_263735294.1">
    <property type="nucleotide sequence ID" value="NZ_JAOWKY010000003.1"/>
</dbReference>
<evidence type="ECO:0000313" key="3">
    <source>
        <dbReference type="EMBL" id="MCV2869647.1"/>
    </source>
</evidence>
<gene>
    <name evidence="3" type="ORF">OEW28_13515</name>
</gene>
<organism evidence="3 4">
    <name type="scientific">Albidovulum marisflavi</name>
    <dbReference type="NCBI Taxonomy" id="2984159"/>
    <lineage>
        <taxon>Bacteria</taxon>
        <taxon>Pseudomonadati</taxon>
        <taxon>Pseudomonadota</taxon>
        <taxon>Alphaproteobacteria</taxon>
        <taxon>Rhodobacterales</taxon>
        <taxon>Paracoccaceae</taxon>
        <taxon>Albidovulum</taxon>
    </lineage>
</organism>
<name>A0ABT2ZF54_9RHOB</name>
<comment type="caution">
    <text evidence="3">The sequence shown here is derived from an EMBL/GenBank/DDBJ whole genome shotgun (WGS) entry which is preliminary data.</text>
</comment>
<dbReference type="EMBL" id="JAOWKY010000003">
    <property type="protein sequence ID" value="MCV2869647.1"/>
    <property type="molecule type" value="Genomic_DNA"/>
</dbReference>
<sequence length="117" mass="12379">MPRTFAAFALSLVLMLTGFATAFARGQAFDETGQVVVLCSGGGLVQITLDSQGRPTGQSHLCPDLASNLLAALSAAPPETTPLQLWQRLNLIDPARHGEGRVLPGNTARDPPRFVLN</sequence>
<evidence type="ECO:0000256" key="1">
    <source>
        <dbReference type="SAM" id="MobiDB-lite"/>
    </source>
</evidence>
<reference evidence="3 4" key="1">
    <citation type="submission" date="2022-10" db="EMBL/GenBank/DDBJ databases">
        <title>Defluviimonas sp. nov., isolated from ocean surface water.</title>
        <authorList>
            <person name="He W."/>
            <person name="Wang L."/>
            <person name="Zhang D.-F."/>
        </authorList>
    </citation>
    <scope>NUCLEOTIDE SEQUENCE [LARGE SCALE GENOMIC DNA]</scope>
    <source>
        <strain evidence="3 4">WL0002</strain>
    </source>
</reference>
<evidence type="ECO:0000313" key="4">
    <source>
        <dbReference type="Proteomes" id="UP001652542"/>
    </source>
</evidence>
<dbReference type="Proteomes" id="UP001652542">
    <property type="component" value="Unassembled WGS sequence"/>
</dbReference>